<dbReference type="GO" id="GO:0003677">
    <property type="term" value="F:DNA binding"/>
    <property type="evidence" value="ECO:0007669"/>
    <property type="project" value="InterPro"/>
</dbReference>
<comment type="caution">
    <text evidence="2">The sequence shown here is derived from an EMBL/GenBank/DDBJ whole genome shotgun (WGS) entry which is preliminary data.</text>
</comment>
<dbReference type="InterPro" id="IPR043917">
    <property type="entry name" value="DUF5753"/>
</dbReference>
<dbReference type="CDD" id="cd00093">
    <property type="entry name" value="HTH_XRE"/>
    <property type="match status" value="1"/>
</dbReference>
<dbReference type="Gene3D" id="1.10.260.40">
    <property type="entry name" value="lambda repressor-like DNA-binding domains"/>
    <property type="match status" value="1"/>
</dbReference>
<protein>
    <submittedName>
        <fullName evidence="2">Helix-turn-helix transcriptional regulator</fullName>
    </submittedName>
</protein>
<gene>
    <name evidence="2" type="ORF">FH715_07330</name>
</gene>
<evidence type="ECO:0000313" key="3">
    <source>
        <dbReference type="Proteomes" id="UP000311713"/>
    </source>
</evidence>
<dbReference type="AlphaFoldDB" id="A0A5C4V8J0"/>
<dbReference type="RefSeq" id="WP_139641997.1">
    <property type="nucleotide sequence ID" value="NZ_BAAAZS010000018.1"/>
</dbReference>
<evidence type="ECO:0000313" key="2">
    <source>
        <dbReference type="EMBL" id="TNM32203.1"/>
    </source>
</evidence>
<dbReference type="InterPro" id="IPR001387">
    <property type="entry name" value="Cro/C1-type_HTH"/>
</dbReference>
<sequence>MSNTYGEWLRAQRESAGLTQQELAERAIMTRSHISHIEGGRRVPSREDARRLDKALNTGDVLSTFLPGGGDERALADYFEPVEPLQQQATIIREFALSYVPGLLQTEDYAKAVLGSAFPPVGEAERDRRVVARLNRSRVLDDPVSPVLWALIDEAALRRTVGSREVMSQQIGHLVELTEVGRIRTHVMPLQNAYPLMEGTLTLMWFEDQPPCAYSEGHEFGRLHDAPAVVQRLQNTYDLALGEALPQEDSLTLMRAIAKDHLTP</sequence>
<dbReference type="SMART" id="SM00530">
    <property type="entry name" value="HTH_XRE"/>
    <property type="match status" value="1"/>
</dbReference>
<feature type="domain" description="HTH cro/C1-type" evidence="1">
    <location>
        <begin position="9"/>
        <end position="62"/>
    </location>
</feature>
<dbReference type="Pfam" id="PF13560">
    <property type="entry name" value="HTH_31"/>
    <property type="match status" value="1"/>
</dbReference>
<dbReference type="OrthoDB" id="2897536at2"/>
<name>A0A5C4V8J0_9ACTN</name>
<dbReference type="InterPro" id="IPR010982">
    <property type="entry name" value="Lambda_DNA-bd_dom_sf"/>
</dbReference>
<organism evidence="2 3">
    <name type="scientific">Streptomyces sedi</name>
    <dbReference type="NCBI Taxonomy" id="555059"/>
    <lineage>
        <taxon>Bacteria</taxon>
        <taxon>Bacillati</taxon>
        <taxon>Actinomycetota</taxon>
        <taxon>Actinomycetes</taxon>
        <taxon>Kitasatosporales</taxon>
        <taxon>Streptomycetaceae</taxon>
        <taxon>Streptomyces</taxon>
    </lineage>
</organism>
<dbReference type="EMBL" id="VDGT01000004">
    <property type="protein sequence ID" value="TNM32203.1"/>
    <property type="molecule type" value="Genomic_DNA"/>
</dbReference>
<keyword evidence="3" id="KW-1185">Reference proteome</keyword>
<dbReference type="Proteomes" id="UP000311713">
    <property type="component" value="Unassembled WGS sequence"/>
</dbReference>
<evidence type="ECO:0000259" key="1">
    <source>
        <dbReference type="PROSITE" id="PS50943"/>
    </source>
</evidence>
<dbReference type="PROSITE" id="PS50943">
    <property type="entry name" value="HTH_CROC1"/>
    <property type="match status" value="1"/>
</dbReference>
<accession>A0A5C4V8J0</accession>
<dbReference type="Pfam" id="PF19054">
    <property type="entry name" value="DUF5753"/>
    <property type="match status" value="1"/>
</dbReference>
<proteinExistence type="predicted"/>
<reference evidence="2 3" key="1">
    <citation type="submission" date="2019-06" db="EMBL/GenBank/DDBJ databases">
        <title>Draft genome of Streptomyces sedi sp. JCM16909.</title>
        <authorList>
            <person name="Klykleung N."/>
            <person name="Tanasupawat S."/>
            <person name="Kudo T."/>
            <person name="Yuki M."/>
            <person name="Ohkuma M."/>
        </authorList>
    </citation>
    <scope>NUCLEOTIDE SEQUENCE [LARGE SCALE GENOMIC DNA]</scope>
    <source>
        <strain evidence="2 3">JCM 16909</strain>
    </source>
</reference>
<dbReference type="SUPFAM" id="SSF47413">
    <property type="entry name" value="lambda repressor-like DNA-binding domains"/>
    <property type="match status" value="1"/>
</dbReference>